<dbReference type="InterPro" id="IPR029016">
    <property type="entry name" value="GAF-like_dom_sf"/>
</dbReference>
<dbReference type="CDD" id="cd16936">
    <property type="entry name" value="HATPase_RsbW-like"/>
    <property type="match status" value="1"/>
</dbReference>
<dbReference type="InterPro" id="IPR052016">
    <property type="entry name" value="Bact_Sigma-Reg"/>
</dbReference>
<dbReference type="SUPFAM" id="SSF81606">
    <property type="entry name" value="PP2C-like"/>
    <property type="match status" value="1"/>
</dbReference>
<dbReference type="Pfam" id="PF13581">
    <property type="entry name" value="HATPase_c_2"/>
    <property type="match status" value="1"/>
</dbReference>
<dbReference type="SUPFAM" id="SSF55781">
    <property type="entry name" value="GAF domain-like"/>
    <property type="match status" value="1"/>
</dbReference>
<dbReference type="InterPro" id="IPR003018">
    <property type="entry name" value="GAF"/>
</dbReference>
<dbReference type="SMART" id="SM00331">
    <property type="entry name" value="PP2C_SIG"/>
    <property type="match status" value="1"/>
</dbReference>
<proteinExistence type="predicted"/>
<protein>
    <submittedName>
        <fullName evidence="4">SpoIIE family protein phosphatase</fullName>
    </submittedName>
</protein>
<dbReference type="InterPro" id="IPR001932">
    <property type="entry name" value="PPM-type_phosphatase-like_dom"/>
</dbReference>
<gene>
    <name evidence="4" type="ORF">GCM10010448_51800</name>
</gene>
<feature type="compositionally biased region" description="Basic and acidic residues" evidence="2">
    <location>
        <begin position="11"/>
        <end position="26"/>
    </location>
</feature>
<dbReference type="InterPro" id="IPR013656">
    <property type="entry name" value="PAS_4"/>
</dbReference>
<reference evidence="5" key="1">
    <citation type="journal article" date="2019" name="Int. J. Syst. Evol. Microbiol.">
        <title>The Global Catalogue of Microorganisms (GCM) 10K type strain sequencing project: providing services to taxonomists for standard genome sequencing and annotation.</title>
        <authorList>
            <consortium name="The Broad Institute Genomics Platform"/>
            <consortium name="The Broad Institute Genome Sequencing Center for Infectious Disease"/>
            <person name="Wu L."/>
            <person name="Ma J."/>
        </authorList>
    </citation>
    <scope>NUCLEOTIDE SEQUENCE [LARGE SCALE GENOMIC DNA]</scope>
    <source>
        <strain evidence="5">JCM 9091</strain>
    </source>
</reference>
<dbReference type="Pfam" id="PF07228">
    <property type="entry name" value="SpoIIE"/>
    <property type="match status" value="1"/>
</dbReference>
<dbReference type="Gene3D" id="3.30.565.10">
    <property type="entry name" value="Histidine kinase-like ATPase, C-terminal domain"/>
    <property type="match status" value="1"/>
</dbReference>
<organism evidence="4 5">
    <name type="scientific">Streptomyces glomeratus</name>
    <dbReference type="NCBI Taxonomy" id="284452"/>
    <lineage>
        <taxon>Bacteria</taxon>
        <taxon>Bacillati</taxon>
        <taxon>Actinomycetota</taxon>
        <taxon>Actinomycetes</taxon>
        <taxon>Kitasatosporales</taxon>
        <taxon>Streptomycetaceae</taxon>
        <taxon>Streptomyces</taxon>
    </lineage>
</organism>
<sequence length="831" mass="89407">MVPGRQSEGGDMEKGSAIPDRHRSTGREPAPGAGVMLDPRGMVIALSPDVGRLLGYEPRDLVGRAARELLAEAPPAALQRRHARREYWSGRVTLRHRDGHPVSWAVRAHPLRDAAGDAYWFLATEDVEPSGPPPGEGGEADTALLKQWALDQLPLPMALYDRRGVRVEVNAAMRRASGKADHELLGWPIGESRSGNTLMGLQGIGEAMREVLHTGNTVTCEAHSPGTGTTGRRVWLLSLYPVRDPDGQVCGVSAAAVNTTQQVRARRRLAVLNDATLRIGTTLDLSRTADELAEVGTDHFADCVLVDLLDSVLRGDEALPPQHSLLIFRRTAQRSVLPGCPESVVPIGGTYTYPEDSPPGRALAAGRGALHRSDELRWWVESTPEGASIIRDYGMHCLMAVPLRARGVTLGLALFFRHRTQTPFEVDDLRLAEELTARAAVHVDNARRYGQERSTALTLQQSILPHPALHHPAVEIASRYVPARSGPGIGGDWFDVIPLSGARVALVVGDVVGYGITASATMGRLCTAVRTLADVDLAPDELLTHLDDLVLLMDRSDTADPADRSAPGSGEVGASCLYAVYDPVSRRCSMARAGHPLPVLATPDGSVRFLDLPAGPLLGLGGLPFEAAEFAVPEGSVLAFYTDGLIASPALDVDEACDLLRATLAETGRPLEETCDRALGSLLSDTRTDDVVLLLTRTRALRADRVATWELPSEPSVVALARELAGERLAAWQLEDAAFVTELVVSELVTNAIRYGSPPVHLRLIRDTALICEVGDGSSTAPHLRRARLSDEGGRGLLIVAQLSRRWGSRHTRCGKTIWAELPITPPLPAM</sequence>
<dbReference type="InterPro" id="IPR036457">
    <property type="entry name" value="PPM-type-like_dom_sf"/>
</dbReference>
<dbReference type="SUPFAM" id="SSF55874">
    <property type="entry name" value="ATPase domain of HSP90 chaperone/DNA topoisomerase II/histidine kinase"/>
    <property type="match status" value="1"/>
</dbReference>
<dbReference type="PANTHER" id="PTHR43156:SF2">
    <property type="entry name" value="STAGE II SPORULATION PROTEIN E"/>
    <property type="match status" value="1"/>
</dbReference>
<evidence type="ECO:0000313" key="5">
    <source>
        <dbReference type="Proteomes" id="UP001501532"/>
    </source>
</evidence>
<dbReference type="Pfam" id="PF08448">
    <property type="entry name" value="PAS_4"/>
    <property type="match status" value="2"/>
</dbReference>
<dbReference type="Gene3D" id="3.30.450.20">
    <property type="entry name" value="PAS domain"/>
    <property type="match status" value="2"/>
</dbReference>
<accession>A0ABP6LZ94</accession>
<dbReference type="NCBIfam" id="TIGR00229">
    <property type="entry name" value="sensory_box"/>
    <property type="match status" value="1"/>
</dbReference>
<dbReference type="CDD" id="cd00130">
    <property type="entry name" value="PAS"/>
    <property type="match status" value="1"/>
</dbReference>
<dbReference type="Proteomes" id="UP001501532">
    <property type="component" value="Unassembled WGS sequence"/>
</dbReference>
<evidence type="ECO:0000313" key="4">
    <source>
        <dbReference type="EMBL" id="GAA3062097.1"/>
    </source>
</evidence>
<keyword evidence="1" id="KW-0378">Hydrolase</keyword>
<dbReference type="PROSITE" id="PS50112">
    <property type="entry name" value="PAS"/>
    <property type="match status" value="1"/>
</dbReference>
<dbReference type="SUPFAM" id="SSF55785">
    <property type="entry name" value="PYP-like sensor domain (PAS domain)"/>
    <property type="match status" value="2"/>
</dbReference>
<feature type="region of interest" description="Disordered" evidence="2">
    <location>
        <begin position="1"/>
        <end position="36"/>
    </location>
</feature>
<dbReference type="InterPro" id="IPR035965">
    <property type="entry name" value="PAS-like_dom_sf"/>
</dbReference>
<dbReference type="Gene3D" id="3.60.40.10">
    <property type="entry name" value="PPM-type phosphatase domain"/>
    <property type="match status" value="1"/>
</dbReference>
<dbReference type="Pfam" id="PF01590">
    <property type="entry name" value="GAF"/>
    <property type="match status" value="1"/>
</dbReference>
<dbReference type="EMBL" id="BAAAUF010000050">
    <property type="protein sequence ID" value="GAA3062097.1"/>
    <property type="molecule type" value="Genomic_DNA"/>
</dbReference>
<evidence type="ECO:0000256" key="2">
    <source>
        <dbReference type="SAM" id="MobiDB-lite"/>
    </source>
</evidence>
<comment type="caution">
    <text evidence="4">The sequence shown here is derived from an EMBL/GenBank/DDBJ whole genome shotgun (WGS) entry which is preliminary data.</text>
</comment>
<feature type="domain" description="PAS" evidence="3">
    <location>
        <begin position="35"/>
        <end position="64"/>
    </location>
</feature>
<name>A0ABP6LZ94_9ACTN</name>
<keyword evidence="5" id="KW-1185">Reference proteome</keyword>
<dbReference type="PANTHER" id="PTHR43156">
    <property type="entry name" value="STAGE II SPORULATION PROTEIN E-RELATED"/>
    <property type="match status" value="1"/>
</dbReference>
<dbReference type="SMART" id="SM00091">
    <property type="entry name" value="PAS"/>
    <property type="match status" value="2"/>
</dbReference>
<dbReference type="InterPro" id="IPR000014">
    <property type="entry name" value="PAS"/>
</dbReference>
<evidence type="ECO:0000259" key="3">
    <source>
        <dbReference type="PROSITE" id="PS50112"/>
    </source>
</evidence>
<dbReference type="Gene3D" id="3.30.450.40">
    <property type="match status" value="1"/>
</dbReference>
<evidence type="ECO:0000256" key="1">
    <source>
        <dbReference type="ARBA" id="ARBA00022801"/>
    </source>
</evidence>
<dbReference type="InterPro" id="IPR036890">
    <property type="entry name" value="HATPase_C_sf"/>
</dbReference>
<dbReference type="InterPro" id="IPR003594">
    <property type="entry name" value="HATPase_dom"/>
</dbReference>